<keyword evidence="2" id="KW-1185">Reference proteome</keyword>
<dbReference type="KEGG" id="pcea:J3359_09415"/>
<dbReference type="AlphaFoldDB" id="A0A975CL22"/>
<protein>
    <submittedName>
        <fullName evidence="1">Uncharacterized protein</fullName>
    </submittedName>
</protein>
<organism evidence="1 2">
    <name type="scientific">Polaribacter cellanae</name>
    <dbReference type="NCBI Taxonomy" id="2818493"/>
    <lineage>
        <taxon>Bacteria</taxon>
        <taxon>Pseudomonadati</taxon>
        <taxon>Bacteroidota</taxon>
        <taxon>Flavobacteriia</taxon>
        <taxon>Flavobacteriales</taxon>
        <taxon>Flavobacteriaceae</taxon>
    </lineage>
</organism>
<gene>
    <name evidence="1" type="ORF">J3359_09415</name>
</gene>
<name>A0A975CL22_9FLAO</name>
<reference evidence="1 2" key="1">
    <citation type="submission" date="2021-03" db="EMBL/GenBank/DDBJ databases">
        <title>Complete genome of Polaribacter_sp.SM13.</title>
        <authorList>
            <person name="Jeong S.W."/>
            <person name="Bae J.W."/>
        </authorList>
    </citation>
    <scope>NUCLEOTIDE SEQUENCE [LARGE SCALE GENOMIC DNA]</scope>
    <source>
        <strain evidence="1 2">SM13</strain>
    </source>
</reference>
<dbReference type="EMBL" id="CP071869">
    <property type="protein sequence ID" value="QTE21067.1"/>
    <property type="molecule type" value="Genomic_DNA"/>
</dbReference>
<accession>A0A975CL22</accession>
<proteinExistence type="predicted"/>
<sequence length="203" mass="23955">MKIRAQKRIAIYLEFLAEQLSQTTLKPIHPAVIKQLSREELIQVVCWLFPRKFTKESLAHKSDEWMHSMVGNDVNILSYLIEQINDSITNTLDYSQSEVTDFFQKSQNEIHYLANKPVEQWDAYDTANYHALRSKTNTTKKVYAIFTSDVLAEDVYVVTTKPSYFFDTKEEAEAEIYNIIKEQQFKRDELTIHSLWQIQNNEY</sequence>
<evidence type="ECO:0000313" key="2">
    <source>
        <dbReference type="Proteomes" id="UP000663920"/>
    </source>
</evidence>
<dbReference type="RefSeq" id="WP_208076663.1">
    <property type="nucleotide sequence ID" value="NZ_CP071869.1"/>
</dbReference>
<evidence type="ECO:0000313" key="1">
    <source>
        <dbReference type="EMBL" id="QTE21067.1"/>
    </source>
</evidence>
<dbReference type="Proteomes" id="UP000663920">
    <property type="component" value="Chromosome"/>
</dbReference>